<reference evidence="2" key="1">
    <citation type="journal article" date="2019" name="Int. J. Syst. Evol. Microbiol.">
        <title>The Global Catalogue of Microorganisms (GCM) 10K type strain sequencing project: providing services to taxonomists for standard genome sequencing and annotation.</title>
        <authorList>
            <consortium name="The Broad Institute Genomics Platform"/>
            <consortium name="The Broad Institute Genome Sequencing Center for Infectious Disease"/>
            <person name="Wu L."/>
            <person name="Ma J."/>
        </authorList>
    </citation>
    <scope>NUCLEOTIDE SEQUENCE [LARGE SCALE GENOMIC DNA]</scope>
    <source>
        <strain evidence="2">CCUG 55609</strain>
    </source>
</reference>
<accession>A0ABW3YSZ7</accession>
<dbReference type="EMBL" id="JBHTNF010000001">
    <property type="protein sequence ID" value="MFD1326475.1"/>
    <property type="molecule type" value="Genomic_DNA"/>
</dbReference>
<gene>
    <name evidence="1" type="ORF">ACFQ33_01000</name>
</gene>
<dbReference type="Proteomes" id="UP001597173">
    <property type="component" value="Unassembled WGS sequence"/>
</dbReference>
<protein>
    <submittedName>
        <fullName evidence="1">Uncharacterized protein</fullName>
    </submittedName>
</protein>
<comment type="caution">
    <text evidence="1">The sequence shown here is derived from an EMBL/GenBank/DDBJ whole genome shotgun (WGS) entry which is preliminary data.</text>
</comment>
<name>A0ABW3YSZ7_MYCRA</name>
<keyword evidence="2" id="KW-1185">Reference proteome</keyword>
<sequence length="54" mass="5599">MKSATTAVYRDARGGEILLRGRGFQYEGDVAVGGTVTGATFSDGAGAVYLAWEV</sequence>
<evidence type="ECO:0000313" key="1">
    <source>
        <dbReference type="EMBL" id="MFD1326475.1"/>
    </source>
</evidence>
<organism evidence="1 2">
    <name type="scientific">Mycoplana ramosa</name>
    <name type="common">Mycoplana bullata</name>
    <dbReference type="NCBI Taxonomy" id="40837"/>
    <lineage>
        <taxon>Bacteria</taxon>
        <taxon>Pseudomonadati</taxon>
        <taxon>Pseudomonadota</taxon>
        <taxon>Alphaproteobacteria</taxon>
        <taxon>Hyphomicrobiales</taxon>
        <taxon>Rhizobiaceae</taxon>
        <taxon>Mycoplana</taxon>
    </lineage>
</organism>
<dbReference type="RefSeq" id="WP_374841329.1">
    <property type="nucleotide sequence ID" value="NZ_JBHEEW010000024.1"/>
</dbReference>
<proteinExistence type="predicted"/>
<evidence type="ECO:0000313" key="2">
    <source>
        <dbReference type="Proteomes" id="UP001597173"/>
    </source>
</evidence>